<feature type="domain" description="ABC3 transporter permease C-terminal" evidence="9">
    <location>
        <begin position="573"/>
        <end position="686"/>
    </location>
</feature>
<dbReference type="Proteomes" id="UP000007054">
    <property type="component" value="Chromosome"/>
</dbReference>
<evidence type="ECO:0000256" key="1">
    <source>
        <dbReference type="ARBA" id="ARBA00004651"/>
    </source>
</evidence>
<reference evidence="11" key="2">
    <citation type="submission" date="2010-03" db="EMBL/GenBank/DDBJ databases">
        <authorList>
            <person name="Pajon A."/>
        </authorList>
    </citation>
    <scope>NUCLEOTIDE SEQUENCE</scope>
    <source>
        <strain evidence="11">Type strain: 18P13</strain>
    </source>
</reference>
<evidence type="ECO:0000313" key="12">
    <source>
        <dbReference type="Proteomes" id="UP000007054"/>
    </source>
</evidence>
<keyword evidence="6" id="KW-0175">Coiled coil</keyword>
<keyword evidence="11" id="KW-0449">Lipoprotein</keyword>
<feature type="coiled-coil region" evidence="6">
    <location>
        <begin position="258"/>
        <end position="338"/>
    </location>
</feature>
<accession>D4LBC8</accession>
<sequence length="1095" mass="120909">MNRSIFKNTLRSIWKTKGRFLAIFAIIALGSGFFAGVKVTSPDMKLTADAYYKDTHLADLHLKSTVGFSRAEVQKLAQRQGIAGCYGGYSTDQYLHAEDTASAIARIWSVDFTQVGTGSSQDLNTPTLREGRWPEQPDECLIEVRTPGEFKVGDTLTLDPAKGEEPVTDTLKTDTFTIVGVADWSMYVDFERGTTTVGNGKVESYILVPPEAFTLEVYTDVFLTLEDTRELYAYDQVYTDTVQAYAEQLEADAPDIYCLREEQLRADAQKELDQARKDLDAGWEAYESGKQELADQLAAARQKLEDGRTDLDAQISQLADKQKELEQGEKTLAASQKQLDAQASSLKTQQTAFQQAQQTLSDAVQFSENLLTAIDNYRYTCMVPPLDAQTEQLIDNASVLDGSGMEFTKMLRQYITEPVDAAEKGMHASALKLYAQNYQASLYNQQGDLDRQGAQLTAAQKKLNASQSTLDAKKKELEQGKQQLQEGQQAIADAQAKLEQGEEEIADQQAQGEQKLADSKAELEQGEAELKNSEAKLDTIGEQIQWYVLDRSYNVGYDSFWEDADRVDSIARVFPIFFILVACLVCLTTMTRMVEEQRTEIGTLKALGYSGAAVAGQFLLYSMAASLLGVFAGVGLCTQVFPRVIYAAYLLMYNLPPVHCPFHWGYALGSLGAALLCTGATSLAACYVELTSVPAQLMRPKPPKNGKRVLLERIGWLWKRLGFHAKVTIRNVFRYKNRVLMTVVGVAGCTALMLTGFGLRNAISVIVDLQYSRVYQYDLLGVYDPDADTKKLEDLHQKVTDTPELTDTLYALQKSATITGAGGSIEAYLFVPQEPERLPEFIRLIDRKTDAAYTLEEQGAVVTEKLARMLDVGVGDTITLEGASAPVAVTAITEQYVFHYVYLSPAQYTALYGEYTPNCFAAKLAAGTSEDALSEILLANGAVRSLSYNSHAGDKFHELIGTLNYVVLLIIISSGALAFVVLYNLANINITERMRELATIKVLGFYDREVAAYIYRENTISALLGMLAGLVLGIFLCHFVVDTAQVDAVMFYPDIPAYAFGLAALLTIVFTVLVNGLLYFKLRRIDMAGSMKAIE</sequence>
<reference evidence="11" key="1">
    <citation type="submission" date="2010-03" db="EMBL/GenBank/DDBJ databases">
        <title>The genome sequence of Ruminococcus sp. 18P13.</title>
        <authorList>
            <consortium name="metaHIT consortium -- http://www.metahit.eu/"/>
            <person name="Pajon A."/>
            <person name="Turner K."/>
            <person name="Parkhill J."/>
            <person name="Bernalier A."/>
        </authorList>
    </citation>
    <scope>NUCLEOTIDE SEQUENCE [LARGE SCALE GENOMIC DNA]</scope>
    <source>
        <strain evidence="11">Type strain: 18P13</strain>
    </source>
</reference>
<evidence type="ECO:0000256" key="8">
    <source>
        <dbReference type="SAM" id="Phobius"/>
    </source>
</evidence>
<dbReference type="Pfam" id="PF02687">
    <property type="entry name" value="FtsX"/>
    <property type="match status" value="2"/>
</dbReference>
<dbReference type="GO" id="GO:0005886">
    <property type="term" value="C:plasma membrane"/>
    <property type="evidence" value="ECO:0007669"/>
    <property type="project" value="UniProtKB-SubCell"/>
</dbReference>
<evidence type="ECO:0000256" key="2">
    <source>
        <dbReference type="ARBA" id="ARBA00022475"/>
    </source>
</evidence>
<feature type="transmembrane region" description="Helical" evidence="8">
    <location>
        <begin position="965"/>
        <end position="986"/>
    </location>
</feature>
<evidence type="ECO:0000259" key="9">
    <source>
        <dbReference type="Pfam" id="PF02687"/>
    </source>
</evidence>
<keyword evidence="5 8" id="KW-0472">Membrane</keyword>
<keyword evidence="2" id="KW-1003">Cell membrane</keyword>
<gene>
    <name evidence="11" type="ordered locus">RUM_07250</name>
</gene>
<protein>
    <submittedName>
        <fullName evidence="11">ABC-type transport system, involved in lipoprotein release, permease component</fullName>
    </submittedName>
</protein>
<dbReference type="InterPro" id="IPR025857">
    <property type="entry name" value="MacB_PCD"/>
</dbReference>
<evidence type="ECO:0000256" key="6">
    <source>
        <dbReference type="SAM" id="Coils"/>
    </source>
</evidence>
<dbReference type="KEGG" id="rch:RUM_07250"/>
<evidence type="ECO:0000313" key="11">
    <source>
        <dbReference type="EMBL" id="CBL16923.1"/>
    </source>
</evidence>
<feature type="domain" description="MacB-like periplasmic core" evidence="10">
    <location>
        <begin position="742"/>
        <end position="935"/>
    </location>
</feature>
<feature type="transmembrane region" description="Helical" evidence="8">
    <location>
        <begin position="664"/>
        <end position="690"/>
    </location>
</feature>
<dbReference type="STRING" id="213810.RUM_07250"/>
<dbReference type="AlphaFoldDB" id="D4LBC8"/>
<evidence type="ECO:0000256" key="7">
    <source>
        <dbReference type="SAM" id="MobiDB-lite"/>
    </source>
</evidence>
<proteinExistence type="predicted"/>
<keyword evidence="4 8" id="KW-1133">Transmembrane helix</keyword>
<evidence type="ECO:0000256" key="5">
    <source>
        <dbReference type="ARBA" id="ARBA00023136"/>
    </source>
</evidence>
<feature type="transmembrane region" description="Helical" evidence="8">
    <location>
        <begin position="1057"/>
        <end position="1080"/>
    </location>
</feature>
<dbReference type="RefSeq" id="WP_015557830.1">
    <property type="nucleotide sequence ID" value="NC_021039.1"/>
</dbReference>
<dbReference type="GeneID" id="83155518"/>
<dbReference type="Pfam" id="PF12704">
    <property type="entry name" value="MacB_PCD"/>
    <property type="match status" value="1"/>
</dbReference>
<dbReference type="InterPro" id="IPR038766">
    <property type="entry name" value="Membrane_comp_ABC_pdt"/>
</dbReference>
<dbReference type="PATRIC" id="fig|213810.4.peg.617"/>
<evidence type="ECO:0000256" key="3">
    <source>
        <dbReference type="ARBA" id="ARBA00022692"/>
    </source>
</evidence>
<evidence type="ECO:0000259" key="10">
    <source>
        <dbReference type="Pfam" id="PF12704"/>
    </source>
</evidence>
<dbReference type="BioCyc" id="RCHA213810:RUM_RS03490-MONOMER"/>
<dbReference type="InterPro" id="IPR003838">
    <property type="entry name" value="ABC3_permease_C"/>
</dbReference>
<evidence type="ECO:0000256" key="4">
    <source>
        <dbReference type="ARBA" id="ARBA00022989"/>
    </source>
</evidence>
<keyword evidence="3 8" id="KW-0812">Transmembrane</keyword>
<feature type="region of interest" description="Disordered" evidence="7">
    <location>
        <begin position="497"/>
        <end position="516"/>
    </location>
</feature>
<keyword evidence="12" id="KW-1185">Reference proteome</keyword>
<feature type="transmembrane region" description="Helical" evidence="8">
    <location>
        <begin position="1022"/>
        <end position="1041"/>
    </location>
</feature>
<feature type="domain" description="ABC3 transporter permease C-terminal" evidence="9">
    <location>
        <begin position="969"/>
        <end position="1085"/>
    </location>
</feature>
<dbReference type="EMBL" id="FP929052">
    <property type="protein sequence ID" value="CBL16923.1"/>
    <property type="molecule type" value="Genomic_DNA"/>
</dbReference>
<organism evidence="11 12">
    <name type="scientific">Ruminococcus champanellensis (strain DSM 18848 / JCM 17042 / KCTC 15320 / 18P13)</name>
    <dbReference type="NCBI Taxonomy" id="213810"/>
    <lineage>
        <taxon>Bacteria</taxon>
        <taxon>Bacillati</taxon>
        <taxon>Bacillota</taxon>
        <taxon>Clostridia</taxon>
        <taxon>Eubacteriales</taxon>
        <taxon>Oscillospiraceae</taxon>
        <taxon>Ruminococcus</taxon>
    </lineage>
</organism>
<comment type="subcellular location">
    <subcellularLocation>
        <location evidence="1">Cell membrane</location>
        <topology evidence="1">Multi-pass membrane protein</topology>
    </subcellularLocation>
</comment>
<dbReference type="PANTHER" id="PTHR30287">
    <property type="entry name" value="MEMBRANE COMPONENT OF PREDICTED ABC SUPERFAMILY METABOLITE UPTAKE TRANSPORTER"/>
    <property type="match status" value="1"/>
</dbReference>
<feature type="transmembrane region" description="Helical" evidence="8">
    <location>
        <begin position="739"/>
        <end position="759"/>
    </location>
</feature>
<feature type="transmembrane region" description="Helical" evidence="8">
    <location>
        <begin position="573"/>
        <end position="594"/>
    </location>
</feature>
<dbReference type="PANTHER" id="PTHR30287:SF1">
    <property type="entry name" value="INNER MEMBRANE PROTEIN"/>
    <property type="match status" value="1"/>
</dbReference>
<name>D4LBC8_RUMC1</name>
<dbReference type="HOGENOM" id="CLU_005531_0_0_9"/>